<comment type="similarity">
    <text evidence="1">Belongs to the bacterial solute-binding protein 3 family.</text>
</comment>
<evidence type="ECO:0000313" key="3">
    <source>
        <dbReference type="Proteomes" id="UP000426235"/>
    </source>
</evidence>
<reference evidence="2" key="1">
    <citation type="submission" date="2019-12" db="EMBL/GenBank/DDBJ databases">
        <title>Hybrid Genome Assemblies of two High G+C Isolates from Undergraduate Microbiology Courses.</title>
        <authorList>
            <person name="Ne Ville C.J."/>
            <person name="Enright D."/>
            <person name="Hernandez I."/>
            <person name="Dodsworth J."/>
            <person name="Orwin P.M."/>
        </authorList>
    </citation>
    <scope>NUCLEOTIDE SEQUENCE [LARGE SCALE GENOMIC DNA]</scope>
    <source>
        <strain evidence="2">Neo</strain>
    </source>
</reference>
<gene>
    <name evidence="2" type="ORF">GPJ81_18460</name>
</gene>
<name>A0A6I6GVK1_9PSED</name>
<dbReference type="PANTHER" id="PTHR35936:SF6">
    <property type="entry name" value="AMINO ACID ABC TRANSPORTER SUBSTRATE-BINDING PAAT FAMILY PROTEIN"/>
    <property type="match status" value="1"/>
</dbReference>
<dbReference type="PANTHER" id="PTHR35936">
    <property type="entry name" value="MEMBRANE-BOUND LYTIC MUREIN TRANSGLYCOSYLASE F"/>
    <property type="match status" value="1"/>
</dbReference>
<dbReference type="AlphaFoldDB" id="A0A6I6GVK1"/>
<protein>
    <submittedName>
        <fullName evidence="2">Transporter substrate-binding domain-containing protein</fullName>
    </submittedName>
</protein>
<accession>A0A6I6GVK1</accession>
<proteinExistence type="inferred from homology"/>
<keyword evidence="3" id="KW-1185">Reference proteome</keyword>
<sequence length="263" mass="29876">MRWVLSLLMLYIGQLPATELPPLRFAVADSWTMPLVRLENNQPVEGIMFDLMNTLASRVQRRPEFHVMPRLRLQAGMERGSVDVRCFVMPSWSSGQSGNFSWSSPLFQQRDWLVAHPRETAPANLEQLPSQVIGAVLGFHYPALQAHFDNGHFKRDDARNQLQVLQKLQAGRYRYAVSSQLSLDWFNRSLPEAQRFKPVALLEEQALSCYVRNDPGVPTQGILRSLEAMKKSGEIERMVKHHTAALDSQTQVDGIAHASEDDK</sequence>
<dbReference type="SUPFAM" id="SSF53850">
    <property type="entry name" value="Periplasmic binding protein-like II"/>
    <property type="match status" value="1"/>
</dbReference>
<dbReference type="Proteomes" id="UP000426235">
    <property type="component" value="Chromosome"/>
</dbReference>
<organism evidence="2 3">
    <name type="scientific">Pseudomonas alkylphenolica</name>
    <dbReference type="NCBI Taxonomy" id="237609"/>
    <lineage>
        <taxon>Bacteria</taxon>
        <taxon>Pseudomonadati</taxon>
        <taxon>Pseudomonadota</taxon>
        <taxon>Gammaproteobacteria</taxon>
        <taxon>Pseudomonadales</taxon>
        <taxon>Pseudomonadaceae</taxon>
        <taxon>Pseudomonas</taxon>
    </lineage>
</organism>
<dbReference type="EMBL" id="CP046621">
    <property type="protein sequence ID" value="QGW78580.1"/>
    <property type="molecule type" value="Genomic_DNA"/>
</dbReference>
<dbReference type="RefSeq" id="WP_157193423.1">
    <property type="nucleotide sequence ID" value="NZ_CP046621.1"/>
</dbReference>
<evidence type="ECO:0000256" key="1">
    <source>
        <dbReference type="ARBA" id="ARBA00010333"/>
    </source>
</evidence>
<dbReference type="Gene3D" id="3.40.190.10">
    <property type="entry name" value="Periplasmic binding protein-like II"/>
    <property type="match status" value="2"/>
</dbReference>
<evidence type="ECO:0000313" key="2">
    <source>
        <dbReference type="EMBL" id="QGW78580.1"/>
    </source>
</evidence>